<evidence type="ECO:0000256" key="1">
    <source>
        <dbReference type="SAM" id="MobiDB-lite"/>
    </source>
</evidence>
<dbReference type="Proteomes" id="UP000011531">
    <property type="component" value="Unassembled WGS sequence"/>
</dbReference>
<dbReference type="AlphaFoldDB" id="L9WTH9"/>
<reference evidence="2 3" key="1">
    <citation type="journal article" date="2014" name="PLoS Genet.">
        <title>Phylogenetically driven sequencing of extremely halophilic archaea reveals strategies for static and dynamic osmo-response.</title>
        <authorList>
            <person name="Becker E.A."/>
            <person name="Seitzer P.M."/>
            <person name="Tritt A."/>
            <person name="Larsen D."/>
            <person name="Krusor M."/>
            <person name="Yao A.I."/>
            <person name="Wu D."/>
            <person name="Madern D."/>
            <person name="Eisen J.A."/>
            <person name="Darling A.E."/>
            <person name="Facciotti M.T."/>
        </authorList>
    </citation>
    <scope>NUCLEOTIDE SEQUENCE [LARGE SCALE GENOMIC DNA]</scope>
    <source>
        <strain evidence="2 3">DSM 18795</strain>
    </source>
</reference>
<evidence type="ECO:0000313" key="2">
    <source>
        <dbReference type="EMBL" id="ELY52760.1"/>
    </source>
</evidence>
<dbReference type="EMBL" id="AOIA01000154">
    <property type="protein sequence ID" value="ELY52760.1"/>
    <property type="molecule type" value="Genomic_DNA"/>
</dbReference>
<comment type="caution">
    <text evidence="2">The sequence shown here is derived from an EMBL/GenBank/DDBJ whole genome shotgun (WGS) entry which is preliminary data.</text>
</comment>
<protein>
    <submittedName>
        <fullName evidence="2">Uncharacterized protein</fullName>
    </submittedName>
</protein>
<proteinExistence type="predicted"/>
<keyword evidence="3" id="KW-1185">Reference proteome</keyword>
<sequence>MKPQNATALEPGATGNTGPYAADRLVDEGATAIGTDVGDSGRIDAETRHLLSNESLAGQIDRTIGNKPEREE</sequence>
<evidence type="ECO:0000313" key="3">
    <source>
        <dbReference type="Proteomes" id="UP000011531"/>
    </source>
</evidence>
<dbReference type="OrthoDB" id="161871at2157"/>
<name>L9WTH9_9EURY</name>
<dbReference type="RefSeq" id="WP_008426371.1">
    <property type="nucleotide sequence ID" value="NZ_AOIA01000154.1"/>
</dbReference>
<gene>
    <name evidence="2" type="ORF">C492_19037</name>
</gene>
<accession>L9WTH9</accession>
<organism evidence="2 3">
    <name type="scientific">Natronococcus jeotgali DSM 18795</name>
    <dbReference type="NCBI Taxonomy" id="1227498"/>
    <lineage>
        <taxon>Archaea</taxon>
        <taxon>Methanobacteriati</taxon>
        <taxon>Methanobacteriota</taxon>
        <taxon>Stenosarchaea group</taxon>
        <taxon>Halobacteria</taxon>
        <taxon>Halobacteriales</taxon>
        <taxon>Natrialbaceae</taxon>
        <taxon>Natronococcus</taxon>
    </lineage>
</organism>
<dbReference type="STRING" id="1227498.C492_19037"/>
<feature type="region of interest" description="Disordered" evidence="1">
    <location>
        <begin position="1"/>
        <end position="21"/>
    </location>
</feature>